<comment type="caution">
    <text evidence="2">The sequence shown here is derived from an EMBL/GenBank/DDBJ whole genome shotgun (WGS) entry which is preliminary data.</text>
</comment>
<reference evidence="2 3" key="1">
    <citation type="submission" date="2024-02" db="EMBL/GenBank/DDBJ databases">
        <title>New especies of Spiribacter isolated from saline water.</title>
        <authorList>
            <person name="Leon M.J."/>
            <person name="De La Haba R."/>
            <person name="Sanchez-Porro C."/>
            <person name="Ventosa A."/>
        </authorList>
    </citation>
    <scope>NUCLEOTIDE SEQUENCE [LARGE SCALE GENOMIC DNA]</scope>
    <source>
        <strain evidence="3">ag22IC4-189</strain>
    </source>
</reference>
<evidence type="ECO:0000313" key="3">
    <source>
        <dbReference type="Proteomes" id="UP001556637"/>
    </source>
</evidence>
<evidence type="ECO:0000313" key="2">
    <source>
        <dbReference type="EMBL" id="MEX0431386.1"/>
    </source>
</evidence>
<feature type="chain" id="PRO_5046947706" description="DUF4139 domain-containing protein" evidence="1">
    <location>
        <begin position="21"/>
        <end position="380"/>
    </location>
</feature>
<evidence type="ECO:0008006" key="4">
    <source>
        <dbReference type="Google" id="ProtNLM"/>
    </source>
</evidence>
<sequence>MIRHALAVLLLAVGVQSAPAQQTAEPSPAMEGERALEAMPLEAGTDALTSATDDRLSLQVRVPADGPSLIVEQREVALLAGRNRIRIRDLPQTLRDLSLHWQLDGPSEPVRLSRISRDASAWEAGLFVEAGGSRRLTLTYLVDGLNRGVDYRMALPAQDTETPARLTAAVTVDNRTGTDLDNARLSVALGNGGMTHLEAQGPWPSNTLLRIRPKPPTRVAVEQSLVTQARGDLPAESLWRPAVQYLLEIEALEQPPAPDTPVTLVTTDNPPRPLGEGRFATTAEGMPAVIGGNSDAVTVRRVQAAYRDEGEGEIDIAWRIALHNRDNEAHRITLVERIDGGWTIEEGEDDWRRTPIGLSRVVDLAAGERREVGYRIRLVR</sequence>
<proteinExistence type="predicted"/>
<gene>
    <name evidence="2" type="ORF">V6X30_08235</name>
</gene>
<protein>
    <recommendedName>
        <fullName evidence="4">DUF4139 domain-containing protein</fullName>
    </recommendedName>
</protein>
<evidence type="ECO:0000256" key="1">
    <source>
        <dbReference type="SAM" id="SignalP"/>
    </source>
</evidence>
<accession>A0ABV3T869</accession>
<dbReference type="EMBL" id="JBAKFF010000001">
    <property type="protein sequence ID" value="MEX0431386.1"/>
    <property type="molecule type" value="Genomic_DNA"/>
</dbReference>
<keyword evidence="3" id="KW-1185">Reference proteome</keyword>
<dbReference type="Proteomes" id="UP001556637">
    <property type="component" value="Unassembled WGS sequence"/>
</dbReference>
<dbReference type="RefSeq" id="WP_367984136.1">
    <property type="nucleotide sequence ID" value="NZ_JBAKFF010000001.1"/>
</dbReference>
<keyword evidence="1" id="KW-0732">Signal</keyword>
<name>A0ABV3T869_9GAMM</name>
<feature type="signal peptide" evidence="1">
    <location>
        <begin position="1"/>
        <end position="20"/>
    </location>
</feature>
<organism evidence="2 3">
    <name type="scientific">Spiribacter insolitus</name>
    <dbReference type="NCBI Taxonomy" id="3122417"/>
    <lineage>
        <taxon>Bacteria</taxon>
        <taxon>Pseudomonadati</taxon>
        <taxon>Pseudomonadota</taxon>
        <taxon>Gammaproteobacteria</taxon>
        <taxon>Chromatiales</taxon>
        <taxon>Ectothiorhodospiraceae</taxon>
        <taxon>Spiribacter</taxon>
    </lineage>
</organism>